<reference evidence="1 2" key="1">
    <citation type="submission" date="2008-03" db="EMBL/GenBank/DDBJ databases">
        <title>Sequencing of the draft genome and assembly of Burkholderia graminis C4D1M.</title>
        <authorList>
            <consortium name="US DOE Joint Genome Institute (JGI-PGF)"/>
            <person name="Copeland A."/>
            <person name="Lucas S."/>
            <person name="Lapidus A."/>
            <person name="Glavina del Rio T."/>
            <person name="Dalin E."/>
            <person name="Tice H."/>
            <person name="Bruce D."/>
            <person name="Goodwin L."/>
            <person name="Pitluck S."/>
            <person name="Larimer F."/>
            <person name="Land M.L."/>
            <person name="Hauser L."/>
            <person name="Tiedje J."/>
            <person name="Richardson P."/>
        </authorList>
    </citation>
    <scope>NUCLEOTIDE SEQUENCE [LARGE SCALE GENOMIC DNA]</scope>
    <source>
        <strain evidence="2">ATCC 700544 / DSM 17151 / LMG 18924 / NCIMB 13744 / C4D1M</strain>
    </source>
</reference>
<accession>B1FYD1</accession>
<gene>
    <name evidence="1" type="ORF">BgramDRAFT_2149</name>
</gene>
<sequence length="30" mass="3361">MRQLGAVGDMMGYDFIDLAGHPRALRLRTV</sequence>
<proteinExistence type="predicted"/>
<evidence type="ECO:0000313" key="2">
    <source>
        <dbReference type="Proteomes" id="UP000005045"/>
    </source>
</evidence>
<dbReference type="AlphaFoldDB" id="B1FYD1"/>
<name>B1FYD1_PARG4</name>
<dbReference type="EMBL" id="ABLD01000005">
    <property type="protein sequence ID" value="EDT10772.1"/>
    <property type="molecule type" value="Genomic_DNA"/>
</dbReference>
<dbReference type="Proteomes" id="UP000005045">
    <property type="component" value="Unassembled WGS sequence"/>
</dbReference>
<protein>
    <submittedName>
        <fullName evidence="1">Uncharacterized protein</fullName>
    </submittedName>
</protein>
<comment type="caution">
    <text evidence="1">The sequence shown here is derived from an EMBL/GenBank/DDBJ whole genome shotgun (WGS) entry which is preliminary data.</text>
</comment>
<evidence type="ECO:0000313" key="1">
    <source>
        <dbReference type="EMBL" id="EDT10772.1"/>
    </source>
</evidence>
<organism evidence="1 2">
    <name type="scientific">Paraburkholderia graminis (strain ATCC 700544 / DSM 17151 / LMG 18924 / NCIMB 13744 / C4D1M)</name>
    <dbReference type="NCBI Taxonomy" id="396598"/>
    <lineage>
        <taxon>Bacteria</taxon>
        <taxon>Pseudomonadati</taxon>
        <taxon>Pseudomonadota</taxon>
        <taxon>Betaproteobacteria</taxon>
        <taxon>Burkholderiales</taxon>
        <taxon>Burkholderiaceae</taxon>
        <taxon>Paraburkholderia</taxon>
    </lineage>
</organism>
<keyword evidence="2" id="KW-1185">Reference proteome</keyword>